<gene>
    <name evidence="2" type="ORF">FNH06_02805</name>
</gene>
<evidence type="ECO:0008006" key="4">
    <source>
        <dbReference type="Google" id="ProtNLM"/>
    </source>
</evidence>
<evidence type="ECO:0000313" key="3">
    <source>
        <dbReference type="Proteomes" id="UP000318578"/>
    </source>
</evidence>
<dbReference type="AlphaFoldDB" id="A0A558ALT5"/>
<feature type="region of interest" description="Disordered" evidence="1">
    <location>
        <begin position="225"/>
        <end position="249"/>
    </location>
</feature>
<dbReference type="Proteomes" id="UP000318578">
    <property type="component" value="Unassembled WGS sequence"/>
</dbReference>
<keyword evidence="3" id="KW-1185">Reference proteome</keyword>
<dbReference type="EMBL" id="VJZA01000003">
    <property type="protein sequence ID" value="TVT25223.1"/>
    <property type="molecule type" value="Genomic_DNA"/>
</dbReference>
<sequence length="249" mass="25921">MVAAAYSKTTDAHTAKTTMSTQLGMGGQSLPITASGVVDFTGKAAQLTETLPANAGTMETRFVNGMVYLQLPGQLGAQLAGGKPWVSLDLNKIAQQQYGASLSELQGSMPSDPTDALGYLRGASDQVREIGPDTVDGAPTKHYDVTIDLDKATAGRPAQAQQATQKLEQQLGTHTLPAQVWIDDQGRLRKIMLDERATPPSTAGSTATPGPVSVSLTETFSDFGTPVNVTAPPADQTADITDKLGAAGH</sequence>
<comment type="caution">
    <text evidence="2">The sequence shown here is derived from an EMBL/GenBank/DDBJ whole genome shotgun (WGS) entry which is preliminary data.</text>
</comment>
<protein>
    <recommendedName>
        <fullName evidence="4">LppX_LprAFG lipoprotein</fullName>
    </recommendedName>
</protein>
<dbReference type="Gene3D" id="2.50.20.20">
    <property type="match status" value="1"/>
</dbReference>
<evidence type="ECO:0000313" key="2">
    <source>
        <dbReference type="EMBL" id="TVT25223.1"/>
    </source>
</evidence>
<dbReference type="InterPro" id="IPR029046">
    <property type="entry name" value="LolA/LolB/LppX"/>
</dbReference>
<dbReference type="OrthoDB" id="3427828at2"/>
<reference evidence="2 3" key="1">
    <citation type="submission" date="2019-07" db="EMBL/GenBank/DDBJ databases">
        <title>New species of Amycolatopsis and Streptomyces.</title>
        <authorList>
            <person name="Duangmal K."/>
            <person name="Teo W.F.A."/>
            <person name="Lipun K."/>
        </authorList>
    </citation>
    <scope>NUCLEOTIDE SEQUENCE [LARGE SCALE GENOMIC DNA]</scope>
    <source>
        <strain evidence="2 3">JCM 30562</strain>
    </source>
</reference>
<accession>A0A558ALT5</accession>
<organism evidence="2 3">
    <name type="scientific">Amycolatopsis acidiphila</name>
    <dbReference type="NCBI Taxonomy" id="715473"/>
    <lineage>
        <taxon>Bacteria</taxon>
        <taxon>Bacillati</taxon>
        <taxon>Actinomycetota</taxon>
        <taxon>Actinomycetes</taxon>
        <taxon>Pseudonocardiales</taxon>
        <taxon>Pseudonocardiaceae</taxon>
        <taxon>Amycolatopsis</taxon>
    </lineage>
</organism>
<dbReference type="SUPFAM" id="SSF89392">
    <property type="entry name" value="Prokaryotic lipoproteins and lipoprotein localization factors"/>
    <property type="match status" value="1"/>
</dbReference>
<proteinExistence type="predicted"/>
<evidence type="ECO:0000256" key="1">
    <source>
        <dbReference type="SAM" id="MobiDB-lite"/>
    </source>
</evidence>
<dbReference type="RefSeq" id="WP_144633101.1">
    <property type="nucleotide sequence ID" value="NZ_BNAX01000014.1"/>
</dbReference>
<name>A0A558ALT5_9PSEU</name>